<evidence type="ECO:0000256" key="3">
    <source>
        <dbReference type="SAM" id="Coils"/>
    </source>
</evidence>
<keyword evidence="6" id="KW-1185">Reference proteome</keyword>
<evidence type="ECO:0000259" key="4">
    <source>
        <dbReference type="Pfam" id="PF01103"/>
    </source>
</evidence>
<comment type="caution">
    <text evidence="5">The sequence shown here is derived from an EMBL/GenBank/DDBJ whole genome shotgun (WGS) entry which is preliminary data.</text>
</comment>
<dbReference type="InterPro" id="IPR000184">
    <property type="entry name" value="Bac_surfAg_D15"/>
</dbReference>
<protein>
    <recommendedName>
        <fullName evidence="4">Bacterial surface antigen (D15) domain-containing protein</fullName>
    </recommendedName>
</protein>
<keyword evidence="3" id="KW-0175">Coiled coil</keyword>
<dbReference type="Proteomes" id="UP000270927">
    <property type="component" value="Unassembled WGS sequence"/>
</dbReference>
<dbReference type="GO" id="GO:0016491">
    <property type="term" value="F:oxidoreductase activity"/>
    <property type="evidence" value="ECO:0007669"/>
    <property type="project" value="InterPro"/>
</dbReference>
<name>A0A3N2QBD6_9BACT</name>
<dbReference type="InterPro" id="IPR037165">
    <property type="entry name" value="AldOxase/xan_DH_Mopterin-bd_sf"/>
</dbReference>
<comment type="subcellular location">
    <subcellularLocation>
        <location evidence="1">Membrane</location>
    </subcellularLocation>
</comment>
<evidence type="ECO:0000313" key="6">
    <source>
        <dbReference type="Proteomes" id="UP000270927"/>
    </source>
</evidence>
<dbReference type="Gene3D" id="2.40.160.50">
    <property type="entry name" value="membrane protein fhac: a member of the omp85/tpsb transporter family"/>
    <property type="match status" value="1"/>
</dbReference>
<proteinExistence type="predicted"/>
<evidence type="ECO:0000256" key="2">
    <source>
        <dbReference type="ARBA" id="ARBA00023136"/>
    </source>
</evidence>
<dbReference type="SUPFAM" id="SSF56003">
    <property type="entry name" value="Molybdenum cofactor-binding domain"/>
    <property type="match status" value="1"/>
</dbReference>
<dbReference type="Gene3D" id="3.10.20.310">
    <property type="entry name" value="membrane protein fhac"/>
    <property type="match status" value="2"/>
</dbReference>
<dbReference type="AlphaFoldDB" id="A0A3N2QBD6"/>
<sequence length="799" mass="93018">MNFDFYYITYYQYKKLKTYFVSKKHLLIQLVWLCTYFICLQAQADPSVPMKEVIVGVNKTHKKGLQKYSICQPPSTVLFIPLKRWLYHLGKRYFNPDTIKNDLLNIKNKYEDRINNAKNEKEKIKLIAKRDRLMKAKETILTRGNRLMRMGEKPIYYDPMYVHHNEKMFLNYLHSKGYLDGEVISNTDVQKKRVYVTYYVTPHHLYTIGSVHLQTDHKPISDILLRHKSESCIKPGHPYQYQDFVNEQERIINLLSNNGYFEFHEQYIYFIANVSPADHTIDITTVVDGPGSEIAHIKTKVGRVIVDLTCEKDKKNGINAIKKEYRGIDFLVSSDKYPLAHLVRKITIRPGDFYNKSKILETYERLHGIATFESITILPKLEEGQLVVYIHAKPNERVLLQTEFGGTCINLNLKRFRPTIKLIPTIRGIFGGMGIVRMETSVDWGGQLEKKKPFNVYNHVAYGLRIKFTTPRFICYLPEKTNLELENFNPSTAIDMDFIKNPMDMDSEQKIKGALHYQWFNRRKNISYQFSPCTIITTHPKIIDTIPKNPFEKKLFTPSFLTSIGFASTISNPSTIVHLSTIEQYKWMISIGLEHGGLYEYIFPIKKLFSKDVQFYKFIKFDIAYRHAYNLTQDTRLVYQAKLGIVNSYESGEKWKVHPDKQYEIGGHGSVRGWDAQMVGPGFYLPKTENKKDKHKGDLLLLGNIELRQKLIGHLEGALFLDIGNTWKLSKYHTPPKMRFYFNDFYKALAVGGGFGLRLNFYNTFVLCGDVAIQLHRPVRVKLNGSQRVNFNLSIGYPF</sequence>
<dbReference type="GO" id="GO:0019867">
    <property type="term" value="C:outer membrane"/>
    <property type="evidence" value="ECO:0007669"/>
    <property type="project" value="InterPro"/>
</dbReference>
<feature type="domain" description="Bacterial surface antigen (D15)" evidence="4">
    <location>
        <begin position="617"/>
        <end position="797"/>
    </location>
</feature>
<organism evidence="5 6">
    <name type="scientific">Candidatus Cardinium hertigii</name>
    <dbReference type="NCBI Taxonomy" id="247481"/>
    <lineage>
        <taxon>Bacteria</taxon>
        <taxon>Pseudomonadati</taxon>
        <taxon>Bacteroidota</taxon>
        <taxon>Cytophagia</taxon>
        <taxon>Cytophagales</taxon>
        <taxon>Amoebophilaceae</taxon>
        <taxon>Candidatus Cardinium</taxon>
    </lineage>
</organism>
<evidence type="ECO:0000313" key="5">
    <source>
        <dbReference type="EMBL" id="ROT47134.1"/>
    </source>
</evidence>
<reference evidence="5 6" key="1">
    <citation type="submission" date="2018-09" db="EMBL/GenBank/DDBJ databases">
        <title>Comparative Genomics of Wolbachia-Cardinium Dual Endosymbiosis in a Plant-Parasitic Nematode.</title>
        <authorList>
            <person name="Brown A.M.V."/>
            <person name="Wasala S.K."/>
            <person name="Howe D.K."/>
            <person name="Peetz A.B."/>
            <person name="Zasada I.A."/>
            <person name="Denver D.R."/>
        </authorList>
    </citation>
    <scope>NUCLEOTIDE SEQUENCE [LARGE SCALE GENOMIC DNA]</scope>
    <source>
        <strain evidence="5 6">Pp_1</strain>
    </source>
</reference>
<accession>A0A3N2QBD6</accession>
<evidence type="ECO:0000256" key="1">
    <source>
        <dbReference type="ARBA" id="ARBA00004370"/>
    </source>
</evidence>
<keyword evidence="2" id="KW-0472">Membrane</keyword>
<dbReference type="EMBL" id="RARA01000026">
    <property type="protein sequence ID" value="ROT47134.1"/>
    <property type="molecule type" value="Genomic_DNA"/>
</dbReference>
<feature type="coiled-coil region" evidence="3">
    <location>
        <begin position="100"/>
        <end position="127"/>
    </location>
</feature>
<dbReference type="Pfam" id="PF01103">
    <property type="entry name" value="Omp85"/>
    <property type="match status" value="1"/>
</dbReference>
<gene>
    <name evidence="5" type="ORF">EDM02_04615</name>
</gene>